<reference evidence="2" key="1">
    <citation type="submission" date="2020-10" db="EMBL/GenBank/DDBJ databases">
        <title>An improved Amphimedon queenslandica hologenome assembly reveals how three proteobacterial symbionts can extend the metabolic phenotypic of their marine sponge host.</title>
        <authorList>
            <person name="Degnan B."/>
            <person name="Degnan S."/>
            <person name="Xiang X."/>
        </authorList>
    </citation>
    <scope>NUCLEOTIDE SEQUENCE</scope>
    <source>
        <strain evidence="2">AqS2</strain>
    </source>
</reference>
<keyword evidence="3" id="KW-1185">Reference proteome</keyword>
<dbReference type="EMBL" id="JADHEI010000050">
    <property type="protein sequence ID" value="MBF2735694.1"/>
    <property type="molecule type" value="Genomic_DNA"/>
</dbReference>
<name>A0A930UI69_9GAMM</name>
<evidence type="ECO:0000313" key="3">
    <source>
        <dbReference type="Proteomes" id="UP000604381"/>
    </source>
</evidence>
<evidence type="ECO:0000259" key="1">
    <source>
        <dbReference type="Pfam" id="PF09848"/>
    </source>
</evidence>
<feature type="domain" description="Schlafen group 3-like DNA/RNA helicase" evidence="1">
    <location>
        <begin position="2"/>
        <end position="76"/>
    </location>
</feature>
<proteinExistence type="predicted"/>
<sequence length="110" mass="12439">YLEDVATQFHVQGLELDWACVCWDGDFRHIGSGWSNHSFRGNKWQRINSEVGQAYQRNAYRVLLTRARQGMVICVPEGAAADPTRSADYYDGTYAYLKSAGIPELDSMQS</sequence>
<gene>
    <name evidence="2" type="ORF">ISN26_06440</name>
</gene>
<comment type="caution">
    <text evidence="2">The sequence shown here is derived from an EMBL/GenBank/DDBJ whole genome shotgun (WGS) entry which is preliminary data.</text>
</comment>
<protein>
    <submittedName>
        <fullName evidence="2">DUF2075 domain-containing protein</fullName>
    </submittedName>
</protein>
<dbReference type="Pfam" id="PF09848">
    <property type="entry name" value="SLFN-g3_helicase"/>
    <property type="match status" value="1"/>
</dbReference>
<dbReference type="InterPro" id="IPR018647">
    <property type="entry name" value="SLFN_3-like_DNA/RNA_helicase"/>
</dbReference>
<accession>A0A930UI69</accession>
<organism evidence="2 3">
    <name type="scientific">Candidatus Amphirhobacter heronislandensis</name>
    <dbReference type="NCBI Taxonomy" id="1732024"/>
    <lineage>
        <taxon>Bacteria</taxon>
        <taxon>Pseudomonadati</taxon>
        <taxon>Pseudomonadota</taxon>
        <taxon>Gammaproteobacteria</taxon>
        <taxon>Candidatus Tethybacterales</taxon>
        <taxon>Candidatus Tethybacteraceae</taxon>
        <taxon>Candidatus Amphirhobacter</taxon>
    </lineage>
</organism>
<dbReference type="AlphaFoldDB" id="A0A930UI69"/>
<dbReference type="Proteomes" id="UP000604381">
    <property type="component" value="Unassembled WGS sequence"/>
</dbReference>
<feature type="non-terminal residue" evidence="2">
    <location>
        <position position="1"/>
    </location>
</feature>
<evidence type="ECO:0000313" key="2">
    <source>
        <dbReference type="EMBL" id="MBF2735694.1"/>
    </source>
</evidence>